<dbReference type="CDD" id="cd15412">
    <property type="entry name" value="7tmA_OR5M-like"/>
    <property type="match status" value="1"/>
</dbReference>
<evidence type="ECO:0000256" key="2">
    <source>
        <dbReference type="ARBA" id="ARBA00004651"/>
    </source>
</evidence>
<evidence type="ECO:0000256" key="4">
    <source>
        <dbReference type="ARBA" id="ARBA00022475"/>
    </source>
</evidence>
<dbReference type="InterPro" id="IPR017452">
    <property type="entry name" value="GPCR_Rhodpsn_7TM"/>
</dbReference>
<evidence type="ECO:0000313" key="15">
    <source>
        <dbReference type="Proteomes" id="UP000694571"/>
    </source>
</evidence>
<dbReference type="SUPFAM" id="SSF81321">
    <property type="entry name" value="Family A G protein-coupled receptor-like"/>
    <property type="match status" value="1"/>
</dbReference>
<keyword evidence="7" id="KW-0297">G-protein coupled receptor</keyword>
<evidence type="ECO:0000256" key="6">
    <source>
        <dbReference type="ARBA" id="ARBA00022989"/>
    </source>
</evidence>
<feature type="transmembrane region" description="Helical" evidence="12">
    <location>
        <begin position="242"/>
        <end position="265"/>
    </location>
</feature>
<keyword evidence="5 12" id="KW-0812">Transmembrane</keyword>
<reference evidence="14" key="1">
    <citation type="submission" date="2025-08" db="UniProtKB">
        <authorList>
            <consortium name="Ensembl"/>
        </authorList>
    </citation>
    <scope>IDENTIFICATION</scope>
</reference>
<sequence length="318" mass="36092">SYKEMLQRNYTEVTEFILLGLTSHPELRVAFFVLFLVVYLVTVIGNLGMIVLIRIDARLHTPMYFFLSSLSVLDLCFSTNVTPKMLENFLSEKKTISYAGCLVQCYVVIAVVLTEHCMLAVMADDRYMAICSPLLYSSKMSKRVCVRLVIIPYVYGFLLSVMETSRTYNLSFCGDNEINHFYCADPPLIKLACSDTYNKELSMYVVAGYSNVQSPLIILTSYVFILVAILRSRSAEGRKKAFSTCGSHLTVVTIFYGTLFCMHLRRPTEESMASVFYTVVIPMLNPLIYSLRNREVKGASKKALEKGCEILKILKLRK</sequence>
<protein>
    <recommendedName>
        <fullName evidence="13">G-protein coupled receptors family 1 profile domain-containing protein</fullName>
    </recommendedName>
</protein>
<comment type="subcellular location">
    <subcellularLocation>
        <location evidence="2">Cell membrane</location>
        <topology evidence="2">Multi-pass membrane protein</topology>
    </subcellularLocation>
</comment>
<organism evidence="14 15">
    <name type="scientific">Sus scrofa</name>
    <name type="common">Pig</name>
    <dbReference type="NCBI Taxonomy" id="9823"/>
    <lineage>
        <taxon>Eukaryota</taxon>
        <taxon>Metazoa</taxon>
        <taxon>Chordata</taxon>
        <taxon>Craniata</taxon>
        <taxon>Vertebrata</taxon>
        <taxon>Euteleostomi</taxon>
        <taxon>Mammalia</taxon>
        <taxon>Eutheria</taxon>
        <taxon>Laurasiatheria</taxon>
        <taxon>Artiodactyla</taxon>
        <taxon>Suina</taxon>
        <taxon>Suidae</taxon>
        <taxon>Sus</taxon>
    </lineage>
</organism>
<dbReference type="InterPro" id="IPR000276">
    <property type="entry name" value="GPCR_Rhodpsn"/>
</dbReference>
<feature type="domain" description="G-protein coupled receptors family 1 profile" evidence="13">
    <location>
        <begin position="45"/>
        <end position="289"/>
    </location>
</feature>
<dbReference type="GO" id="GO:0005886">
    <property type="term" value="C:plasma membrane"/>
    <property type="evidence" value="ECO:0007669"/>
    <property type="project" value="UniProtKB-SubCell"/>
</dbReference>
<keyword evidence="6 12" id="KW-1133">Transmembrane helix</keyword>
<keyword evidence="8 12" id="KW-0472">Membrane</keyword>
<feature type="transmembrane region" description="Helical" evidence="12">
    <location>
        <begin position="271"/>
        <end position="291"/>
    </location>
</feature>
<comment type="similarity">
    <text evidence="3">Belongs to the G-protein coupled receptor 1 family.</text>
</comment>
<dbReference type="AlphaFoldDB" id="A0A8D1M7C8"/>
<evidence type="ECO:0000256" key="3">
    <source>
        <dbReference type="ARBA" id="ARBA00010663"/>
    </source>
</evidence>
<keyword evidence="11" id="KW-0807">Transducer</keyword>
<dbReference type="PRINTS" id="PR00237">
    <property type="entry name" value="GPCRRHODOPSN"/>
</dbReference>
<dbReference type="InterPro" id="IPR000725">
    <property type="entry name" value="Olfact_rcpt"/>
</dbReference>
<evidence type="ECO:0000259" key="13">
    <source>
        <dbReference type="PROSITE" id="PS50262"/>
    </source>
</evidence>
<accession>A0A8D1M7C8</accession>
<evidence type="ECO:0000256" key="12">
    <source>
        <dbReference type="SAM" id="Phobius"/>
    </source>
</evidence>
<dbReference type="Gene3D" id="1.20.1070.10">
    <property type="entry name" value="Rhodopsin 7-helix transmembrane proteins"/>
    <property type="match status" value="1"/>
</dbReference>
<feature type="transmembrane region" description="Helical" evidence="12">
    <location>
        <begin position="29"/>
        <end position="52"/>
    </location>
</feature>
<evidence type="ECO:0000256" key="8">
    <source>
        <dbReference type="ARBA" id="ARBA00023136"/>
    </source>
</evidence>
<evidence type="ECO:0000256" key="7">
    <source>
        <dbReference type="ARBA" id="ARBA00023040"/>
    </source>
</evidence>
<dbReference type="FunFam" id="1.20.1070.10:FF:000003">
    <property type="entry name" value="Olfactory receptor"/>
    <property type="match status" value="1"/>
</dbReference>
<dbReference type="Ensembl" id="ENSSSCT00050047602.1">
    <property type="protein sequence ID" value="ENSSSCP00050019755.1"/>
    <property type="gene ID" value="ENSSSCG00050035417.1"/>
</dbReference>
<dbReference type="GO" id="GO:0004930">
    <property type="term" value="F:G protein-coupled receptor activity"/>
    <property type="evidence" value="ECO:0007669"/>
    <property type="project" value="UniProtKB-KW"/>
</dbReference>
<feature type="transmembrane region" description="Helical" evidence="12">
    <location>
        <begin position="144"/>
        <end position="162"/>
    </location>
</feature>
<dbReference type="Proteomes" id="UP000694571">
    <property type="component" value="Unplaced"/>
</dbReference>
<proteinExistence type="inferred from homology"/>
<name>A0A8D1M7C8_PIG</name>
<evidence type="ECO:0000256" key="10">
    <source>
        <dbReference type="ARBA" id="ARBA00023180"/>
    </source>
</evidence>
<feature type="transmembrane region" description="Helical" evidence="12">
    <location>
        <begin position="64"/>
        <end position="83"/>
    </location>
</feature>
<keyword evidence="10" id="KW-0325">Glycoprotein</keyword>
<dbReference type="PRINTS" id="PR00245">
    <property type="entry name" value="OLFACTORYR"/>
</dbReference>
<comment type="function">
    <text evidence="1">Putative odorant or sperm cell receptor.</text>
</comment>
<dbReference type="FunFam" id="1.10.1220.70:FF:000001">
    <property type="entry name" value="Olfactory receptor"/>
    <property type="match status" value="1"/>
</dbReference>
<dbReference type="PANTHER" id="PTHR48018">
    <property type="entry name" value="OLFACTORY RECEPTOR"/>
    <property type="match status" value="1"/>
</dbReference>
<dbReference type="GO" id="GO:0004984">
    <property type="term" value="F:olfactory receptor activity"/>
    <property type="evidence" value="ECO:0007669"/>
    <property type="project" value="InterPro"/>
</dbReference>
<evidence type="ECO:0000313" key="14">
    <source>
        <dbReference type="Ensembl" id="ENSSSCP00050019755.1"/>
    </source>
</evidence>
<evidence type="ECO:0000256" key="9">
    <source>
        <dbReference type="ARBA" id="ARBA00023170"/>
    </source>
</evidence>
<keyword evidence="9" id="KW-0675">Receptor</keyword>
<feature type="transmembrane region" description="Helical" evidence="12">
    <location>
        <begin position="212"/>
        <end position="230"/>
    </location>
</feature>
<evidence type="ECO:0000256" key="1">
    <source>
        <dbReference type="ARBA" id="ARBA00003929"/>
    </source>
</evidence>
<dbReference type="PROSITE" id="PS50262">
    <property type="entry name" value="G_PROTEIN_RECEP_F1_2"/>
    <property type="match status" value="1"/>
</dbReference>
<feature type="transmembrane region" description="Helical" evidence="12">
    <location>
        <begin position="95"/>
        <end position="123"/>
    </location>
</feature>
<evidence type="ECO:0000256" key="5">
    <source>
        <dbReference type="ARBA" id="ARBA00022692"/>
    </source>
</evidence>
<dbReference type="Pfam" id="PF13853">
    <property type="entry name" value="7tm_4"/>
    <property type="match status" value="1"/>
</dbReference>
<keyword evidence="4" id="KW-1003">Cell membrane</keyword>
<evidence type="ECO:0000256" key="11">
    <source>
        <dbReference type="ARBA" id="ARBA00023224"/>
    </source>
</evidence>